<dbReference type="eggNOG" id="KOG4441">
    <property type="taxonomic scope" value="Eukaryota"/>
</dbReference>
<reference evidence="6" key="1">
    <citation type="submission" date="2011-05" db="EMBL/GenBank/DDBJ databases">
        <authorList>
            <person name="Richards S.R."/>
            <person name="Qu J."/>
            <person name="Jiang H."/>
            <person name="Jhangiani S.N."/>
            <person name="Agravi P."/>
            <person name="Goodspeed R."/>
            <person name="Gross S."/>
            <person name="Mandapat C."/>
            <person name="Jackson L."/>
            <person name="Mathew T."/>
            <person name="Pu L."/>
            <person name="Thornton R."/>
            <person name="Saada N."/>
            <person name="Wilczek-Boney K.B."/>
            <person name="Lee S."/>
            <person name="Kovar C."/>
            <person name="Wu Y."/>
            <person name="Scherer S.E."/>
            <person name="Worley K.C."/>
            <person name="Muzny D.M."/>
            <person name="Gibbs R."/>
        </authorList>
    </citation>
    <scope>NUCLEOTIDE SEQUENCE</scope>
    <source>
        <strain evidence="6">Brora</strain>
    </source>
</reference>
<evidence type="ECO:0000313" key="5">
    <source>
        <dbReference type="EnsemblMetazoa" id="SMAR010571-PA"/>
    </source>
</evidence>
<feature type="region of interest" description="Disordered" evidence="3">
    <location>
        <begin position="237"/>
        <end position="257"/>
    </location>
</feature>
<dbReference type="SMART" id="SM00875">
    <property type="entry name" value="BACK"/>
    <property type="match status" value="1"/>
</dbReference>
<keyword evidence="1" id="KW-0880">Kelch repeat</keyword>
<dbReference type="PANTHER" id="PTHR45632:SF3">
    <property type="entry name" value="KELCH-LIKE PROTEIN 32"/>
    <property type="match status" value="1"/>
</dbReference>
<feature type="compositionally biased region" description="Polar residues" evidence="3">
    <location>
        <begin position="113"/>
        <end position="126"/>
    </location>
</feature>
<dbReference type="STRING" id="126957.T1JA18"/>
<evidence type="ECO:0000256" key="2">
    <source>
        <dbReference type="ARBA" id="ARBA00022737"/>
    </source>
</evidence>
<evidence type="ECO:0000256" key="1">
    <source>
        <dbReference type="ARBA" id="ARBA00022441"/>
    </source>
</evidence>
<sequence>MDKYREIIESNLFDIEDSCSSPSDLSYLKRAIDSVVTRFQSLIKQCGDDSASSKENKSKINEEKKFQRRRPVYIVLPTDGKPFKKLAKKQEIDTNHCGCCCCHVQYPKCEYQPPSNDVQTTSKDVQTTSSSTDPSPIIKATKNAYEHQKTQPKSNSTKEEIHEQICHLCGSHFRQDDKYRDYTKETTNCEKQATFVCPPTSSPSPPPPLLPPPQACSCFCQRQFRPFETKFVEEVKKTVKPKSKPRNSKKNGSTLSSPDDIFHNLKLTNDDFPTSDVTTDDCNQCHSTSCELWNHYIPVLENLKEKKHATTDVIILLGPEEFYAHKVVLSAYSEYFHYHLLKNDRHCFDITAEGVTVRGFHLAMKWMYSGQVEMTEENIGHLWTVAKRLGIRRLCKLCKQQLRKMIRQHGKEIVEKLIGDQLGVDDDCAVVVLEKEKVTKEKKCPCAKTRASANVKCLLKSQDFVNWSSSQMTRFLSHNELRVTSEKQVFDMAAAWLRHNWPERKDYVTQITNCVRFSSMTRNEIMESFTQDGNQILWTNKDVVTNVLIAYLGNNILANKS</sequence>
<keyword evidence="6" id="KW-1185">Reference proteome</keyword>
<dbReference type="Gene3D" id="1.25.40.420">
    <property type="match status" value="1"/>
</dbReference>
<dbReference type="InterPro" id="IPR000210">
    <property type="entry name" value="BTB/POZ_dom"/>
</dbReference>
<evidence type="ECO:0000256" key="3">
    <source>
        <dbReference type="SAM" id="MobiDB-lite"/>
    </source>
</evidence>
<name>T1JA18_STRMM</name>
<dbReference type="SMART" id="SM00225">
    <property type="entry name" value="BTB"/>
    <property type="match status" value="1"/>
</dbReference>
<dbReference type="HOGENOM" id="CLU_486028_0_0_1"/>
<feature type="compositionally biased region" description="Basic residues" evidence="3">
    <location>
        <begin position="238"/>
        <end position="249"/>
    </location>
</feature>
<feature type="region of interest" description="Disordered" evidence="3">
    <location>
        <begin position="113"/>
        <end position="137"/>
    </location>
</feature>
<dbReference type="PANTHER" id="PTHR45632">
    <property type="entry name" value="LD33804P"/>
    <property type="match status" value="1"/>
</dbReference>
<dbReference type="CDD" id="cd18186">
    <property type="entry name" value="BTB_POZ_ZBTB_KLHL-like"/>
    <property type="match status" value="1"/>
</dbReference>
<dbReference type="EMBL" id="JH431980">
    <property type="status" value="NOT_ANNOTATED_CDS"/>
    <property type="molecule type" value="Genomic_DNA"/>
</dbReference>
<dbReference type="PROSITE" id="PS50097">
    <property type="entry name" value="BTB"/>
    <property type="match status" value="1"/>
</dbReference>
<dbReference type="SUPFAM" id="SSF54695">
    <property type="entry name" value="POZ domain"/>
    <property type="match status" value="1"/>
</dbReference>
<dbReference type="EnsemblMetazoa" id="SMAR010571-RA">
    <property type="protein sequence ID" value="SMAR010571-PA"/>
    <property type="gene ID" value="SMAR010571"/>
</dbReference>
<dbReference type="AlphaFoldDB" id="T1JA18"/>
<feature type="domain" description="BTB" evidence="4">
    <location>
        <begin position="311"/>
        <end position="376"/>
    </location>
</feature>
<dbReference type="InterPro" id="IPR011705">
    <property type="entry name" value="BACK"/>
</dbReference>
<dbReference type="InterPro" id="IPR011333">
    <property type="entry name" value="SKP1/BTB/POZ_sf"/>
</dbReference>
<proteinExistence type="predicted"/>
<keyword evidence="2" id="KW-0677">Repeat</keyword>
<dbReference type="Pfam" id="PF07707">
    <property type="entry name" value="BACK"/>
    <property type="match status" value="1"/>
</dbReference>
<accession>T1JA18</accession>
<protein>
    <recommendedName>
        <fullName evidence="4">BTB domain-containing protein</fullName>
    </recommendedName>
</protein>
<dbReference type="Proteomes" id="UP000014500">
    <property type="component" value="Unassembled WGS sequence"/>
</dbReference>
<dbReference type="PhylomeDB" id="T1JA18"/>
<dbReference type="Gene3D" id="3.30.710.10">
    <property type="entry name" value="Potassium Channel Kv1.1, Chain A"/>
    <property type="match status" value="1"/>
</dbReference>
<organism evidence="5 6">
    <name type="scientific">Strigamia maritima</name>
    <name type="common">European centipede</name>
    <name type="synonym">Geophilus maritimus</name>
    <dbReference type="NCBI Taxonomy" id="126957"/>
    <lineage>
        <taxon>Eukaryota</taxon>
        <taxon>Metazoa</taxon>
        <taxon>Ecdysozoa</taxon>
        <taxon>Arthropoda</taxon>
        <taxon>Myriapoda</taxon>
        <taxon>Chilopoda</taxon>
        <taxon>Pleurostigmophora</taxon>
        <taxon>Geophilomorpha</taxon>
        <taxon>Linotaeniidae</taxon>
        <taxon>Strigamia</taxon>
    </lineage>
</organism>
<reference evidence="5" key="2">
    <citation type="submission" date="2015-02" db="UniProtKB">
        <authorList>
            <consortium name="EnsemblMetazoa"/>
        </authorList>
    </citation>
    <scope>IDENTIFICATION</scope>
</reference>
<evidence type="ECO:0000313" key="6">
    <source>
        <dbReference type="Proteomes" id="UP000014500"/>
    </source>
</evidence>
<dbReference type="Pfam" id="PF00651">
    <property type="entry name" value="BTB"/>
    <property type="match status" value="1"/>
</dbReference>
<evidence type="ECO:0000259" key="4">
    <source>
        <dbReference type="PROSITE" id="PS50097"/>
    </source>
</evidence>